<organism evidence="2 4">
    <name type="scientific">Anaerotignum propionicum DSM 1682</name>
    <dbReference type="NCBI Taxonomy" id="991789"/>
    <lineage>
        <taxon>Bacteria</taxon>
        <taxon>Bacillati</taxon>
        <taxon>Bacillota</taxon>
        <taxon>Clostridia</taxon>
        <taxon>Lachnospirales</taxon>
        <taxon>Anaerotignaceae</taxon>
        <taxon>Anaerotignum</taxon>
    </lineage>
</organism>
<dbReference type="Gene3D" id="3.90.75.20">
    <property type="match status" value="1"/>
</dbReference>
<evidence type="ECO:0000313" key="1">
    <source>
        <dbReference type="EMBL" id="AMJ41713.1"/>
    </source>
</evidence>
<proteinExistence type="predicted"/>
<accession>A0A0X8VB56</accession>
<dbReference type="AlphaFoldDB" id="A0A0X8VB56"/>
<sequence length="202" mass="23997">MEIQETWKPIKNVELLEGFSASNKGRIRCDKGYKKKGAKRYTFIMEQHIEKSLCKHDTYILFKRKKFWVKSLVANAFGLSGTKEKYILKQIDMNPWNNSPDNLIFVDTCTNIALKRINPSKIDLNDAKLKKEIEEVKHELHEFLGYRKRRAKDTDVRYKYQPKHPLTSNFKYVLLGNFFNDYDDYDSWDGDDEMMNPYNGDF</sequence>
<evidence type="ECO:0000313" key="2">
    <source>
        <dbReference type="EMBL" id="SHE83047.1"/>
    </source>
</evidence>
<name>A0A0X8VB56_ANAPI</name>
<dbReference type="Proteomes" id="UP000184204">
    <property type="component" value="Unassembled WGS sequence"/>
</dbReference>
<evidence type="ECO:0008006" key="5">
    <source>
        <dbReference type="Google" id="ProtNLM"/>
    </source>
</evidence>
<keyword evidence="3" id="KW-1185">Reference proteome</keyword>
<reference evidence="1 3" key="1">
    <citation type="journal article" date="2016" name="Genome Announc.">
        <title>Complete Genome Sequence of the Amino Acid-Fermenting Clostridium propionicum X2 (DSM 1682).</title>
        <authorList>
            <person name="Poehlein A."/>
            <person name="Schlien K."/>
            <person name="Chowdhury N.P."/>
            <person name="Gottschalk G."/>
            <person name="Buckel W."/>
            <person name="Daniel R."/>
        </authorList>
    </citation>
    <scope>NUCLEOTIDE SEQUENCE [LARGE SCALE GENOMIC DNA]</scope>
    <source>
        <strain evidence="1 3">X2</strain>
    </source>
</reference>
<dbReference type="EMBL" id="FQUA01000008">
    <property type="protein sequence ID" value="SHE83047.1"/>
    <property type="molecule type" value="Genomic_DNA"/>
</dbReference>
<dbReference type="KEGG" id="cpro:CPRO_21330"/>
<dbReference type="Proteomes" id="UP000068026">
    <property type="component" value="Chromosome"/>
</dbReference>
<evidence type="ECO:0000313" key="3">
    <source>
        <dbReference type="Proteomes" id="UP000068026"/>
    </source>
</evidence>
<protein>
    <recommendedName>
        <fullName evidence="5">NUMOD4 motif protein</fullName>
    </recommendedName>
</protein>
<dbReference type="RefSeq" id="WP_066051387.1">
    <property type="nucleotide sequence ID" value="NZ_CP014223.1"/>
</dbReference>
<reference evidence="4" key="3">
    <citation type="submission" date="2016-11" db="EMBL/GenBank/DDBJ databases">
        <authorList>
            <person name="Jaros S."/>
            <person name="Januszkiewicz K."/>
            <person name="Wedrychowicz H."/>
        </authorList>
    </citation>
    <scope>NUCLEOTIDE SEQUENCE [LARGE SCALE GENOMIC DNA]</scope>
    <source>
        <strain evidence="4">DSM 1682</strain>
    </source>
</reference>
<gene>
    <name evidence="1" type="ORF">CPRO_21330</name>
    <name evidence="2" type="ORF">SAMN02745151_01911</name>
</gene>
<reference evidence="2" key="4">
    <citation type="submission" date="2016-11" db="EMBL/GenBank/DDBJ databases">
        <authorList>
            <person name="Varghese N."/>
            <person name="Submissions S."/>
        </authorList>
    </citation>
    <scope>NUCLEOTIDE SEQUENCE</scope>
    <source>
        <strain evidence="2">DSM 1682</strain>
    </source>
</reference>
<evidence type="ECO:0000313" key="4">
    <source>
        <dbReference type="Proteomes" id="UP000184204"/>
    </source>
</evidence>
<reference evidence="3" key="2">
    <citation type="submission" date="2016-01" db="EMBL/GenBank/DDBJ databases">
        <authorList>
            <person name="Poehlein A."/>
            <person name="Schlien K."/>
            <person name="Gottschalk G."/>
            <person name="Buckel W."/>
            <person name="Daniel R."/>
        </authorList>
    </citation>
    <scope>NUCLEOTIDE SEQUENCE [LARGE SCALE GENOMIC DNA]</scope>
    <source>
        <strain evidence="3">X2</strain>
    </source>
</reference>
<dbReference type="EMBL" id="CP014223">
    <property type="protein sequence ID" value="AMJ41713.1"/>
    <property type="molecule type" value="Genomic_DNA"/>
</dbReference>